<comment type="similarity">
    <text evidence="2">Belongs to the AAA ATPase family. BCS1 subfamily.</text>
</comment>
<dbReference type="SUPFAM" id="SSF52058">
    <property type="entry name" value="L domain-like"/>
    <property type="match status" value="1"/>
</dbReference>
<name>A0AAF0TF17_SOLVR</name>
<evidence type="ECO:0000256" key="8">
    <source>
        <dbReference type="ARBA" id="ARBA00022821"/>
    </source>
</evidence>
<dbReference type="FunFam" id="3.40.50.300:FF:001091">
    <property type="entry name" value="Probable disease resistance protein At1g61300"/>
    <property type="match status" value="1"/>
</dbReference>
<keyword evidence="10" id="KW-0460">Magnesium</keyword>
<dbReference type="FunFam" id="1.10.10.10:FF:000322">
    <property type="entry name" value="Probable disease resistance protein At1g63360"/>
    <property type="match status" value="1"/>
</dbReference>
<proteinExistence type="inferred from homology"/>
<keyword evidence="15" id="KW-1185">Reference proteome</keyword>
<dbReference type="CDD" id="cd19510">
    <property type="entry name" value="RecA-like_BCS1"/>
    <property type="match status" value="1"/>
</dbReference>
<comment type="catalytic activity">
    <reaction evidence="11">
        <text>ATP + H2O = ADP + phosphate + H(+)</text>
        <dbReference type="Rhea" id="RHEA:13065"/>
        <dbReference type="ChEBI" id="CHEBI:15377"/>
        <dbReference type="ChEBI" id="CHEBI:15378"/>
        <dbReference type="ChEBI" id="CHEBI:30616"/>
        <dbReference type="ChEBI" id="CHEBI:43474"/>
        <dbReference type="ChEBI" id="CHEBI:456216"/>
    </reaction>
</comment>
<dbReference type="Gene3D" id="3.40.50.300">
    <property type="entry name" value="P-loop containing nucleotide triphosphate hydrolases"/>
    <property type="match status" value="2"/>
</dbReference>
<dbReference type="Pfam" id="PF14363">
    <property type="entry name" value="AAA_assoc"/>
    <property type="match status" value="1"/>
</dbReference>
<dbReference type="InterPro" id="IPR050747">
    <property type="entry name" value="Mitochondrial_chaperone_BCS1"/>
</dbReference>
<dbReference type="Gene3D" id="6.10.280.40">
    <property type="match status" value="1"/>
</dbReference>
<dbReference type="GO" id="GO:0005524">
    <property type="term" value="F:ATP binding"/>
    <property type="evidence" value="ECO:0007669"/>
    <property type="project" value="UniProtKB-KW"/>
</dbReference>
<dbReference type="InterPro" id="IPR003959">
    <property type="entry name" value="ATPase_AAA_core"/>
</dbReference>
<keyword evidence="8" id="KW-0611">Plant defense</keyword>
<dbReference type="PANTHER" id="PTHR23070">
    <property type="entry name" value="BCS1 AAA-TYPE ATPASE"/>
    <property type="match status" value="1"/>
</dbReference>
<dbReference type="InterPro" id="IPR002182">
    <property type="entry name" value="NB-ARC"/>
</dbReference>
<evidence type="ECO:0000256" key="4">
    <source>
        <dbReference type="ARBA" id="ARBA00022614"/>
    </source>
</evidence>
<keyword evidence="7" id="KW-0378">Hydrolase</keyword>
<dbReference type="EMBL" id="CP133613">
    <property type="protein sequence ID" value="WMV16716.1"/>
    <property type="molecule type" value="Genomic_DNA"/>
</dbReference>
<dbReference type="Pfam" id="PF00004">
    <property type="entry name" value="AAA"/>
    <property type="match status" value="1"/>
</dbReference>
<dbReference type="Pfam" id="PF18052">
    <property type="entry name" value="Rx_N"/>
    <property type="match status" value="1"/>
</dbReference>
<evidence type="ECO:0000256" key="11">
    <source>
        <dbReference type="ARBA" id="ARBA00049360"/>
    </source>
</evidence>
<dbReference type="InterPro" id="IPR058017">
    <property type="entry name" value="At3g28540-like_C"/>
</dbReference>
<sequence length="1353" mass="154183">MYDVSKMQNTASTLFSAYASLAASMMLVRTMANDLIPKSLLTYIQSAISYLFTPLSTQLTIIVDEQCGMTRNQVYEAAEIYLRTKIGPNADKVRAHKTTKQKNINVSIEKDEEITDVYGVVQMKWRLVSVEPQERHGFTPEKRFFELSFNKKFKESVLNEYLPFVLTKAKEIQDNDRAVKLYTRDCPCGSDDDGYGYGGGGGGVWGSINLDHPATFDTLAMEPEMKKMIIEDLDRFVKRRDFYKKVGKAWKRGYLLYGPPGTGKSSLIAAMANYLKFDIYDLELTSLYSNSELRRILISTSNRSIIVIEDIDCSVEMHDRNLGHQPTDTKITLSGLLNFIDGLWSNCGDERIIVFTTNHKEKLDPALLRPGRMDMHIHMSYCTNQSFKILAFNYLGVSDHRLFGEIEGLIKNVEVTPAEVAEELMRSEDAEVVFEGVLNLLKRKADEANEIKEEKSPSTPEDNDKDDIEDEKVDGGEIQEAKRLRTEVLVSQFHWAAFQKFEAEEMVDAVVTVFLEKLLNVLTEESRFLSQHRQQFEKLKNELLFMQSFLKDAERLKRKHTTLKTVMACLRDLIFEAEEILEDCQNQSADSDGSNRFSTRLHPKRLSHRHQTGKRLAEINDKISEIKQNISTYLKVPLMNEGSMEAHDNLMTRWTSPLYDHTQVVGLEGDTEKIKDWLFEASDGLLAIAFVGMGGLGKTTLAQKVFNERSMENHFERRIWVSVSQTFTEEQVMRSILKSLGDACIGDDQSELLRKINQYLLGKRFLIVMDDVWSLDNAWWQKIYSGLPKGNGSSVIVTTRNELVARKMGVTEARTHWPKFLNEHYSWLLFRKIAFAATAGECNFPELEDVGKEIVEKCKGLPLAIKAVGGVMLCKRPYYHEWMRIANHFRDELKENDDSVMASLQLSYDELPPYLKSCFLCFSLFPEDCVILKDQLIRWWIGESFIPLRSGRLSTEVGEDCFSQLSNRCLIEVVDKAYNGVIHTCKMHDMVRDLVIKIADDDSFSTPSDVNCRHLGINSAMNGKQLLSNRKLRALLTTTKSGEVNKISSDIAKKFCNSRHLQVLDLSKSIFNVPLSSLLEGIGSAKQLTYLSLSNTHPLIGVPDSISNLEKLQILDFSYCQNMKMLPSCVLTFVELAVLDLNHCGSLEYLPKGLSRLSNLQVLLGFKPAKLSQPGGCRISELRSLTRLRRLSLRLTQDEEIGDDEGNALIGLQELQFLTISCFDSQDDGLVTKLGKLYPPRQLHELILKFYPGKISPEWLNPTSLPMLRYMSIISGDMKEMHENFWGDRSTVWKIEGLMLEALTDLRLEWSAVNRVMPSLRILKASWCPELEAFPIEDAGFRGGLWKKEEHRC</sequence>
<dbReference type="GO" id="GO:0051607">
    <property type="term" value="P:defense response to virus"/>
    <property type="evidence" value="ECO:0007669"/>
    <property type="project" value="UniProtKB-ARBA"/>
</dbReference>
<dbReference type="InterPro" id="IPR032675">
    <property type="entry name" value="LRR_dom_sf"/>
</dbReference>
<dbReference type="Gene3D" id="1.10.8.430">
    <property type="entry name" value="Helical domain of apoptotic protease-activating factors"/>
    <property type="match status" value="1"/>
</dbReference>
<evidence type="ECO:0000256" key="7">
    <source>
        <dbReference type="ARBA" id="ARBA00022801"/>
    </source>
</evidence>
<keyword evidence="9" id="KW-0067">ATP-binding</keyword>
<dbReference type="SMART" id="SM00382">
    <property type="entry name" value="AAA"/>
    <property type="match status" value="2"/>
</dbReference>
<keyword evidence="4" id="KW-0433">Leucine-rich repeat</keyword>
<evidence type="ECO:0000313" key="15">
    <source>
        <dbReference type="Proteomes" id="UP001234989"/>
    </source>
</evidence>
<comment type="similarity">
    <text evidence="3">Belongs to the disease resistance NB-LRR family.</text>
</comment>
<dbReference type="PROSITE" id="PS00674">
    <property type="entry name" value="AAA"/>
    <property type="match status" value="1"/>
</dbReference>
<dbReference type="Proteomes" id="UP001234989">
    <property type="component" value="Chromosome 2"/>
</dbReference>
<feature type="domain" description="AAA+ ATPase" evidence="13">
    <location>
        <begin position="250"/>
        <end position="383"/>
    </location>
</feature>
<dbReference type="InterPro" id="IPR041118">
    <property type="entry name" value="Rx_N"/>
</dbReference>
<dbReference type="PRINTS" id="PR00364">
    <property type="entry name" value="DISEASERSIST"/>
</dbReference>
<dbReference type="Gene3D" id="1.20.5.4130">
    <property type="match status" value="1"/>
</dbReference>
<dbReference type="Gene3D" id="1.10.10.10">
    <property type="entry name" value="Winged helix-like DNA-binding domain superfamily/Winged helix DNA-binding domain"/>
    <property type="match status" value="1"/>
</dbReference>
<feature type="domain" description="AAA+ ATPase" evidence="13">
    <location>
        <begin position="684"/>
        <end position="821"/>
    </location>
</feature>
<dbReference type="InterPro" id="IPR003593">
    <property type="entry name" value="AAA+_ATPase"/>
</dbReference>
<dbReference type="Pfam" id="PF23598">
    <property type="entry name" value="LRR_14"/>
    <property type="match status" value="1"/>
</dbReference>
<evidence type="ECO:0000313" key="14">
    <source>
        <dbReference type="EMBL" id="WMV16716.1"/>
    </source>
</evidence>
<organism evidence="14 15">
    <name type="scientific">Solanum verrucosum</name>
    <dbReference type="NCBI Taxonomy" id="315347"/>
    <lineage>
        <taxon>Eukaryota</taxon>
        <taxon>Viridiplantae</taxon>
        <taxon>Streptophyta</taxon>
        <taxon>Embryophyta</taxon>
        <taxon>Tracheophyta</taxon>
        <taxon>Spermatophyta</taxon>
        <taxon>Magnoliopsida</taxon>
        <taxon>eudicotyledons</taxon>
        <taxon>Gunneridae</taxon>
        <taxon>Pentapetalae</taxon>
        <taxon>asterids</taxon>
        <taxon>lamiids</taxon>
        <taxon>Solanales</taxon>
        <taxon>Solanaceae</taxon>
        <taxon>Solanoideae</taxon>
        <taxon>Solaneae</taxon>
        <taxon>Solanum</taxon>
    </lineage>
</organism>
<evidence type="ECO:0000256" key="1">
    <source>
        <dbReference type="ARBA" id="ARBA00001946"/>
    </source>
</evidence>
<dbReference type="InterPro" id="IPR042197">
    <property type="entry name" value="Apaf_helical"/>
</dbReference>
<accession>A0AAF0TF17</accession>
<evidence type="ECO:0000256" key="10">
    <source>
        <dbReference type="ARBA" id="ARBA00022842"/>
    </source>
</evidence>
<dbReference type="GO" id="GO:0043531">
    <property type="term" value="F:ADP binding"/>
    <property type="evidence" value="ECO:0007669"/>
    <property type="project" value="InterPro"/>
</dbReference>
<dbReference type="Pfam" id="PF23559">
    <property type="entry name" value="WHD_DRP"/>
    <property type="match status" value="1"/>
</dbReference>
<protein>
    <recommendedName>
        <fullName evidence="13">AAA+ ATPase domain-containing protein</fullName>
    </recommendedName>
</protein>
<evidence type="ECO:0000256" key="2">
    <source>
        <dbReference type="ARBA" id="ARBA00007448"/>
    </source>
</evidence>
<dbReference type="SUPFAM" id="SSF52540">
    <property type="entry name" value="P-loop containing nucleoside triphosphate hydrolases"/>
    <property type="match status" value="2"/>
</dbReference>
<feature type="compositionally biased region" description="Acidic residues" evidence="12">
    <location>
        <begin position="461"/>
        <end position="470"/>
    </location>
</feature>
<dbReference type="InterPro" id="IPR036388">
    <property type="entry name" value="WH-like_DNA-bd_sf"/>
</dbReference>
<dbReference type="InterPro" id="IPR025753">
    <property type="entry name" value="AAA_N_dom"/>
</dbReference>
<evidence type="ECO:0000256" key="9">
    <source>
        <dbReference type="ARBA" id="ARBA00022840"/>
    </source>
</evidence>
<dbReference type="InterPro" id="IPR003960">
    <property type="entry name" value="ATPase_AAA_CS"/>
</dbReference>
<evidence type="ECO:0000256" key="12">
    <source>
        <dbReference type="SAM" id="MobiDB-lite"/>
    </source>
</evidence>
<evidence type="ECO:0000256" key="5">
    <source>
        <dbReference type="ARBA" id="ARBA00022737"/>
    </source>
</evidence>
<reference evidence="14" key="1">
    <citation type="submission" date="2023-08" db="EMBL/GenBank/DDBJ databases">
        <title>A de novo genome assembly of Solanum verrucosum Schlechtendal, a Mexican diploid species geographically isolated from the other diploid A-genome species in potato relatives.</title>
        <authorList>
            <person name="Hosaka K."/>
        </authorList>
    </citation>
    <scope>NUCLEOTIDE SEQUENCE</scope>
    <source>
        <tissue evidence="14">Young leaves</tissue>
    </source>
</reference>
<dbReference type="Pfam" id="PF00931">
    <property type="entry name" value="NB-ARC"/>
    <property type="match status" value="1"/>
</dbReference>
<evidence type="ECO:0000256" key="6">
    <source>
        <dbReference type="ARBA" id="ARBA00022741"/>
    </source>
</evidence>
<dbReference type="InterPro" id="IPR055414">
    <property type="entry name" value="LRR_R13L4/SHOC2-like"/>
</dbReference>
<evidence type="ECO:0000256" key="3">
    <source>
        <dbReference type="ARBA" id="ARBA00008894"/>
    </source>
</evidence>
<dbReference type="InterPro" id="IPR058922">
    <property type="entry name" value="WHD_DRP"/>
</dbReference>
<keyword evidence="5" id="KW-0677">Repeat</keyword>
<evidence type="ECO:0000259" key="13">
    <source>
        <dbReference type="SMART" id="SM00382"/>
    </source>
</evidence>
<dbReference type="InterPro" id="IPR038005">
    <property type="entry name" value="RX-like_CC"/>
</dbReference>
<dbReference type="Pfam" id="PF25568">
    <property type="entry name" value="AAA_lid_At3g28540"/>
    <property type="match status" value="1"/>
</dbReference>
<feature type="region of interest" description="Disordered" evidence="12">
    <location>
        <begin position="448"/>
        <end position="470"/>
    </location>
</feature>
<keyword evidence="6" id="KW-0547">Nucleotide-binding</keyword>
<gene>
    <name evidence="14" type="ORF">MTR67_010101</name>
</gene>
<dbReference type="Gene3D" id="3.80.10.10">
    <property type="entry name" value="Ribonuclease Inhibitor"/>
    <property type="match status" value="2"/>
</dbReference>
<comment type="cofactor">
    <cofactor evidence="1">
        <name>Mg(2+)</name>
        <dbReference type="ChEBI" id="CHEBI:18420"/>
    </cofactor>
</comment>
<dbReference type="InterPro" id="IPR027417">
    <property type="entry name" value="P-loop_NTPase"/>
</dbReference>
<dbReference type="GO" id="GO:0016887">
    <property type="term" value="F:ATP hydrolysis activity"/>
    <property type="evidence" value="ECO:0007669"/>
    <property type="project" value="InterPro"/>
</dbReference>
<dbReference type="CDD" id="cd14798">
    <property type="entry name" value="RX-CC_like"/>
    <property type="match status" value="1"/>
</dbReference>